<feature type="domain" description="Formylmethanofuran dehydrogenase subunit E" evidence="2">
    <location>
        <begin position="205"/>
        <end position="270"/>
    </location>
</feature>
<reference evidence="3" key="1">
    <citation type="submission" date="2016-08" db="EMBL/GenBank/DDBJ databases">
        <authorList>
            <person name="Seilhamer J.J."/>
        </authorList>
    </citation>
    <scope>NUCLEOTIDE SEQUENCE</scope>
    <source>
        <strain evidence="3">86</strain>
    </source>
</reference>
<dbReference type="SUPFAM" id="SSF143555">
    <property type="entry name" value="FwdE-like"/>
    <property type="match status" value="2"/>
</dbReference>
<gene>
    <name evidence="3" type="primary">fmdE</name>
    <name evidence="3" type="ORF">KL86SPO_70122</name>
</gene>
<accession>A0A212M091</accession>
<organism evidence="3">
    <name type="scientific">uncultured Sporomusa sp</name>
    <dbReference type="NCBI Taxonomy" id="307249"/>
    <lineage>
        <taxon>Bacteria</taxon>
        <taxon>Bacillati</taxon>
        <taxon>Bacillota</taxon>
        <taxon>Negativicutes</taxon>
        <taxon>Selenomonadales</taxon>
        <taxon>Sporomusaceae</taxon>
        <taxon>Sporomusa</taxon>
        <taxon>environmental samples</taxon>
    </lineage>
</organism>
<dbReference type="EMBL" id="FMJE01000007">
    <property type="protein sequence ID" value="SCM83264.1"/>
    <property type="molecule type" value="Genomic_DNA"/>
</dbReference>
<dbReference type="InterPro" id="IPR003814">
    <property type="entry name" value="FmdEsu_dom"/>
</dbReference>
<dbReference type="AlphaFoldDB" id="A0A212M091"/>
<dbReference type="Pfam" id="PF02663">
    <property type="entry name" value="FmdE"/>
    <property type="match status" value="1"/>
</dbReference>
<evidence type="ECO:0000256" key="1">
    <source>
        <dbReference type="SAM" id="SignalP"/>
    </source>
</evidence>
<evidence type="ECO:0000313" key="3">
    <source>
        <dbReference type="EMBL" id="SCM83264.1"/>
    </source>
</evidence>
<proteinExistence type="predicted"/>
<dbReference type="RefSeq" id="WP_288185734.1">
    <property type="nucleotide sequence ID" value="NZ_LT608335.1"/>
</dbReference>
<protein>
    <submittedName>
        <fullName evidence="3">Molybdenum formylmethanofuran dehydrogenase FmdE</fullName>
    </submittedName>
</protein>
<sequence length="378" mass="40958">MKKNIQYGVLSLVTCLFLISQAGIVCAAQASTNYTFWHSTAEQAAKEAWRLLGGKPAEVVVLTNAGYAVVNGSTTEGCLDGLTKASGATVGKANLLEVHSSRDKALWFLFFDKNTGQSAYCEVNPQAVPAELNQGKKVAAVPSAKLFARIAAANIGANQIFANPAEWNAKVQARIFNGNEFALVTLANVAAHGAPYDFVKAALYHDHLCPGVNSGYLIANYLKKELPLRSADEKYYIISVPVWCKEDALQTVLNTTPGKSGMAVLPMDEQLKARLIPEAKNLAGIYIRWNDKSKTGDGLVLAFDFALANSIGNIDNNQGFPWESKVKMDLFLLDYYDKPEVFVNTIKRFDLKAGDKPDTLASPGVNVLDKLGLLFSAN</sequence>
<name>A0A212M091_9FIRM</name>
<feature type="signal peptide" evidence="1">
    <location>
        <begin position="1"/>
        <end position="27"/>
    </location>
</feature>
<dbReference type="Gene3D" id="3.30.1330.130">
    <property type="match status" value="2"/>
</dbReference>
<feature type="chain" id="PRO_5013392853" evidence="1">
    <location>
        <begin position="28"/>
        <end position="378"/>
    </location>
</feature>
<keyword evidence="1" id="KW-0732">Signal</keyword>
<evidence type="ECO:0000259" key="2">
    <source>
        <dbReference type="Pfam" id="PF02663"/>
    </source>
</evidence>